<dbReference type="EMBL" id="CP120865">
    <property type="protein sequence ID" value="WFE92657.1"/>
    <property type="molecule type" value="Genomic_DNA"/>
</dbReference>
<protein>
    <submittedName>
        <fullName evidence="4">Tyrosine-type recombinase/integrase</fullName>
    </submittedName>
</protein>
<feature type="region of interest" description="Disordered" evidence="2">
    <location>
        <begin position="166"/>
        <end position="186"/>
    </location>
</feature>
<sequence>MAPHVVQALDANRDTLTAQEERTLLRSLHTAPPQDALLLELYYYSGCRVSEALKLRRYHLDSKRCLVVFKTLKQTTGKYARALAPSPVYREVPIPRHVMKRLLAIDVADDELLFDIHRTTALRRLKDIMHDAKIPAKLANIRALRHCYCERGIRRDVDKRIRDALMGHRPSGKDKSSNDHYGNPRGRDLRRFAKRMGGWTWAERFILSGSTLLAVAQLPIRNGAADD</sequence>
<dbReference type="PROSITE" id="PS51898">
    <property type="entry name" value="TYR_RECOMBINASE"/>
    <property type="match status" value="1"/>
</dbReference>
<reference evidence="4 5" key="1">
    <citation type="submission" date="2023-03" db="EMBL/GenBank/DDBJ databases">
        <title>Roseibium porphyridii sp. nov. and Roseibium rhodosorbium sp. nov. isolated from marine algae, Porphyridium cruentum and Rhodosorus marinus, respectively.</title>
        <authorList>
            <person name="Lee M.W."/>
            <person name="Choi B.J."/>
            <person name="Lee J.K."/>
            <person name="Choi D.G."/>
            <person name="Baek J.H."/>
            <person name="Bayburt H."/>
            <person name="Kim J.M."/>
            <person name="Han D.M."/>
            <person name="Kim K.H."/>
            <person name="Jeon C.O."/>
        </authorList>
    </citation>
    <scope>NUCLEOTIDE SEQUENCE [LARGE SCALE GENOMIC DNA]</scope>
    <source>
        <strain evidence="4 5">KMA01</strain>
        <plasmid evidence="4 5">unnamed2</plasmid>
    </source>
</reference>
<accession>A0ABY8FEM9</accession>
<dbReference type="Pfam" id="PF00589">
    <property type="entry name" value="Phage_integrase"/>
    <property type="match status" value="1"/>
</dbReference>
<evidence type="ECO:0000313" key="5">
    <source>
        <dbReference type="Proteomes" id="UP001209803"/>
    </source>
</evidence>
<evidence type="ECO:0000256" key="1">
    <source>
        <dbReference type="ARBA" id="ARBA00023172"/>
    </source>
</evidence>
<dbReference type="Gene3D" id="1.10.443.10">
    <property type="entry name" value="Intergrase catalytic core"/>
    <property type="match status" value="1"/>
</dbReference>
<feature type="domain" description="Tyr recombinase" evidence="3">
    <location>
        <begin position="11"/>
        <end position="194"/>
    </location>
</feature>
<organism evidence="4 5">
    <name type="scientific">Roseibium porphyridii</name>
    <dbReference type="NCBI Taxonomy" id="2866279"/>
    <lineage>
        <taxon>Bacteria</taxon>
        <taxon>Pseudomonadati</taxon>
        <taxon>Pseudomonadota</taxon>
        <taxon>Alphaproteobacteria</taxon>
        <taxon>Hyphomicrobiales</taxon>
        <taxon>Stappiaceae</taxon>
        <taxon>Roseibium</taxon>
    </lineage>
</organism>
<evidence type="ECO:0000313" key="4">
    <source>
        <dbReference type="EMBL" id="WFE92657.1"/>
    </source>
</evidence>
<dbReference type="SUPFAM" id="SSF56349">
    <property type="entry name" value="DNA breaking-rejoining enzymes"/>
    <property type="match status" value="1"/>
</dbReference>
<dbReference type="RefSeq" id="WP_265684744.1">
    <property type="nucleotide sequence ID" value="NZ_CP120865.1"/>
</dbReference>
<dbReference type="Proteomes" id="UP001209803">
    <property type="component" value="Plasmid unnamed2"/>
</dbReference>
<proteinExistence type="predicted"/>
<dbReference type="InterPro" id="IPR011010">
    <property type="entry name" value="DNA_brk_join_enz"/>
</dbReference>
<dbReference type="InterPro" id="IPR013762">
    <property type="entry name" value="Integrase-like_cat_sf"/>
</dbReference>
<keyword evidence="1" id="KW-0233">DNA recombination</keyword>
<keyword evidence="5" id="KW-1185">Reference proteome</keyword>
<evidence type="ECO:0000256" key="2">
    <source>
        <dbReference type="SAM" id="MobiDB-lite"/>
    </source>
</evidence>
<name>A0ABY8FEM9_9HYPH</name>
<geneLocation type="plasmid" evidence="4 5">
    <name>unnamed2</name>
</geneLocation>
<feature type="compositionally biased region" description="Basic and acidic residues" evidence="2">
    <location>
        <begin position="166"/>
        <end position="178"/>
    </location>
</feature>
<keyword evidence="4" id="KW-0614">Plasmid</keyword>
<evidence type="ECO:0000259" key="3">
    <source>
        <dbReference type="PROSITE" id="PS51898"/>
    </source>
</evidence>
<gene>
    <name evidence="4" type="ORF">K1718_27410</name>
</gene>
<dbReference type="InterPro" id="IPR002104">
    <property type="entry name" value="Integrase_catalytic"/>
</dbReference>